<accession>A0A3Q0FQH3</accession>
<dbReference type="SUPFAM" id="SSF50494">
    <property type="entry name" value="Trypsin-like serine proteases"/>
    <property type="match status" value="1"/>
</dbReference>
<organism evidence="5 6">
    <name type="scientific">Alligator sinensis</name>
    <name type="common">Chinese alligator</name>
    <dbReference type="NCBI Taxonomy" id="38654"/>
    <lineage>
        <taxon>Eukaryota</taxon>
        <taxon>Metazoa</taxon>
        <taxon>Chordata</taxon>
        <taxon>Craniata</taxon>
        <taxon>Vertebrata</taxon>
        <taxon>Euteleostomi</taxon>
        <taxon>Archelosauria</taxon>
        <taxon>Archosauria</taxon>
        <taxon>Crocodylia</taxon>
        <taxon>Alligatoridae</taxon>
        <taxon>Alligatorinae</taxon>
        <taxon>Alligator</taxon>
    </lineage>
</organism>
<dbReference type="PANTHER" id="PTHR24271:SF81">
    <property type="entry name" value="GRANZYME B"/>
    <property type="match status" value="1"/>
</dbReference>
<sequence>MTAAHCYVRFRDLNKISVVLGAHNVRKPEANSQKIDVRHQIVHPKYRRKTKHNDIMLLQLTQKAKLNDQVQLIGLPAKGEAVQPGTVCRVSGWEGRSLWNWKSLNVLLEVDLPVRRDRVCEKAFYTYAARVQMCAGDSSSKKSAFRVDSEGALVCNGTAHGILSYGPRRRTFPQVFAKVSSFIPWIESELKKLKP</sequence>
<evidence type="ECO:0000313" key="6">
    <source>
        <dbReference type="RefSeq" id="XP_025049901.1"/>
    </source>
</evidence>
<dbReference type="Proteomes" id="UP000189705">
    <property type="component" value="Unplaced"/>
</dbReference>
<evidence type="ECO:0000256" key="1">
    <source>
        <dbReference type="ARBA" id="ARBA00022729"/>
    </source>
</evidence>
<proteinExistence type="predicted"/>
<dbReference type="InParanoid" id="A0A3Q0FQH3"/>
<dbReference type="InterPro" id="IPR001254">
    <property type="entry name" value="Trypsin_dom"/>
</dbReference>
<keyword evidence="1" id="KW-0732">Signal</keyword>
<dbReference type="RefSeq" id="XP_025049901.1">
    <property type="nucleotide sequence ID" value="XM_025194116.1"/>
</dbReference>
<dbReference type="InterPro" id="IPR018114">
    <property type="entry name" value="TRYPSIN_HIS"/>
</dbReference>
<dbReference type="PROSITE" id="PS00134">
    <property type="entry name" value="TRYPSIN_HIS"/>
    <property type="match status" value="1"/>
</dbReference>
<dbReference type="InterPro" id="IPR043504">
    <property type="entry name" value="Peptidase_S1_PA_chymotrypsin"/>
</dbReference>
<dbReference type="KEGG" id="asn:112548405"/>
<dbReference type="GeneID" id="112548405"/>
<evidence type="ECO:0000256" key="3">
    <source>
        <dbReference type="ARBA" id="ARBA00023157"/>
    </source>
</evidence>
<dbReference type="PROSITE" id="PS50240">
    <property type="entry name" value="TRYPSIN_DOM"/>
    <property type="match status" value="1"/>
</dbReference>
<evidence type="ECO:0000259" key="4">
    <source>
        <dbReference type="PROSITE" id="PS50240"/>
    </source>
</evidence>
<protein>
    <submittedName>
        <fullName evidence="6">Cathepsin G-like</fullName>
    </submittedName>
</protein>
<dbReference type="GO" id="GO:0005737">
    <property type="term" value="C:cytoplasm"/>
    <property type="evidence" value="ECO:0007669"/>
    <property type="project" value="TreeGrafter"/>
</dbReference>
<dbReference type="CDD" id="cd00190">
    <property type="entry name" value="Tryp_SPc"/>
    <property type="match status" value="1"/>
</dbReference>
<evidence type="ECO:0000256" key="2">
    <source>
        <dbReference type="ARBA" id="ARBA00023145"/>
    </source>
</evidence>
<dbReference type="STRING" id="38654.A0A3Q0FQH3"/>
<feature type="domain" description="Peptidase S1" evidence="4">
    <location>
        <begin position="1"/>
        <end position="191"/>
    </location>
</feature>
<dbReference type="GO" id="GO:0004252">
    <property type="term" value="F:serine-type endopeptidase activity"/>
    <property type="evidence" value="ECO:0007669"/>
    <property type="project" value="InterPro"/>
</dbReference>
<dbReference type="InterPro" id="IPR009003">
    <property type="entry name" value="Peptidase_S1_PA"/>
</dbReference>
<dbReference type="SMART" id="SM00020">
    <property type="entry name" value="Tryp_SPc"/>
    <property type="match status" value="1"/>
</dbReference>
<dbReference type="AlphaFoldDB" id="A0A3Q0FQH3"/>
<gene>
    <name evidence="6" type="primary">LOC112548405</name>
</gene>
<dbReference type="FunFam" id="2.40.10.10:FF:000005">
    <property type="entry name" value="Serine protease 37"/>
    <property type="match status" value="1"/>
</dbReference>
<name>A0A3Q0FQH3_ALLSI</name>
<dbReference type="PANTHER" id="PTHR24271">
    <property type="entry name" value="KALLIKREIN-RELATED"/>
    <property type="match status" value="1"/>
</dbReference>
<reference evidence="6" key="1">
    <citation type="submission" date="2025-08" db="UniProtKB">
        <authorList>
            <consortium name="RefSeq"/>
        </authorList>
    </citation>
    <scope>IDENTIFICATION</scope>
</reference>
<evidence type="ECO:0000313" key="5">
    <source>
        <dbReference type="Proteomes" id="UP000189705"/>
    </source>
</evidence>
<dbReference type="GO" id="GO:0006508">
    <property type="term" value="P:proteolysis"/>
    <property type="evidence" value="ECO:0007669"/>
    <property type="project" value="InterPro"/>
</dbReference>
<keyword evidence="3" id="KW-1015">Disulfide bond</keyword>
<dbReference type="Pfam" id="PF00089">
    <property type="entry name" value="Trypsin"/>
    <property type="match status" value="1"/>
</dbReference>
<keyword evidence="2" id="KW-0865">Zymogen</keyword>
<dbReference type="Gene3D" id="2.40.10.10">
    <property type="entry name" value="Trypsin-like serine proteases"/>
    <property type="match status" value="2"/>
</dbReference>
<keyword evidence="5" id="KW-1185">Reference proteome</keyword>